<comment type="pathway">
    <text evidence="1 7">Cell wall biogenesis; peptidoglycan biosynthesis.</text>
</comment>
<evidence type="ECO:0000256" key="1">
    <source>
        <dbReference type="ARBA" id="ARBA00004752"/>
    </source>
</evidence>
<dbReference type="Gene3D" id="2.40.440.10">
    <property type="entry name" value="L,D-transpeptidase catalytic domain-like"/>
    <property type="match status" value="1"/>
</dbReference>
<evidence type="ECO:0000256" key="5">
    <source>
        <dbReference type="ARBA" id="ARBA00022984"/>
    </source>
</evidence>
<keyword evidence="3" id="KW-0808">Transferase</keyword>
<dbReference type="Pfam" id="PF01471">
    <property type="entry name" value="PG_binding_1"/>
    <property type="match status" value="1"/>
</dbReference>
<dbReference type="Proteomes" id="UP000199305">
    <property type="component" value="Unassembled WGS sequence"/>
</dbReference>
<feature type="signal peptide" evidence="8">
    <location>
        <begin position="1"/>
        <end position="36"/>
    </location>
</feature>
<dbReference type="Pfam" id="PF03734">
    <property type="entry name" value="YkuD"/>
    <property type="match status" value="1"/>
</dbReference>
<dbReference type="SUPFAM" id="SSF141523">
    <property type="entry name" value="L,D-transpeptidase catalytic domain-like"/>
    <property type="match status" value="1"/>
</dbReference>
<dbReference type="InterPro" id="IPR038063">
    <property type="entry name" value="Transpep_catalytic_dom"/>
</dbReference>
<name>A0A1G8YEV5_9GAMM</name>
<feature type="chain" id="PRO_5011501135" evidence="8">
    <location>
        <begin position="37"/>
        <end position="411"/>
    </location>
</feature>
<gene>
    <name evidence="10" type="ORF">SAMN05216212_1457</name>
</gene>
<feature type="active site" description="Nucleophile" evidence="7">
    <location>
        <position position="332"/>
    </location>
</feature>
<proteinExistence type="inferred from homology"/>
<evidence type="ECO:0000256" key="3">
    <source>
        <dbReference type="ARBA" id="ARBA00022679"/>
    </source>
</evidence>
<evidence type="ECO:0000313" key="11">
    <source>
        <dbReference type="Proteomes" id="UP000199305"/>
    </source>
</evidence>
<feature type="domain" description="L,D-TPase catalytic" evidence="9">
    <location>
        <begin position="186"/>
        <end position="360"/>
    </location>
</feature>
<dbReference type="OrthoDB" id="9778545at2"/>
<dbReference type="GO" id="GO:0016740">
    <property type="term" value="F:transferase activity"/>
    <property type="evidence" value="ECO:0007669"/>
    <property type="project" value="UniProtKB-KW"/>
</dbReference>
<dbReference type="RefSeq" id="WP_091510755.1">
    <property type="nucleotide sequence ID" value="NZ_FNFH01000002.1"/>
</dbReference>
<accession>A0A1G8YEV5</accession>
<dbReference type="PROSITE" id="PS52029">
    <property type="entry name" value="LD_TPASE"/>
    <property type="match status" value="1"/>
</dbReference>
<feature type="active site" description="Proton donor/acceptor" evidence="7">
    <location>
        <position position="313"/>
    </location>
</feature>
<organism evidence="10 11">
    <name type="scientific">Microbulbifer yueqingensis</name>
    <dbReference type="NCBI Taxonomy" id="658219"/>
    <lineage>
        <taxon>Bacteria</taxon>
        <taxon>Pseudomonadati</taxon>
        <taxon>Pseudomonadota</taxon>
        <taxon>Gammaproteobacteria</taxon>
        <taxon>Cellvibrionales</taxon>
        <taxon>Microbulbiferaceae</taxon>
        <taxon>Microbulbifer</taxon>
    </lineage>
</organism>
<dbReference type="GO" id="GO:0008360">
    <property type="term" value="P:regulation of cell shape"/>
    <property type="evidence" value="ECO:0007669"/>
    <property type="project" value="UniProtKB-UniRule"/>
</dbReference>
<reference evidence="11" key="1">
    <citation type="submission" date="2016-10" db="EMBL/GenBank/DDBJ databases">
        <authorList>
            <person name="Varghese N."/>
            <person name="Submissions S."/>
        </authorList>
    </citation>
    <scope>NUCLEOTIDE SEQUENCE [LARGE SCALE GENOMIC DNA]</scope>
    <source>
        <strain evidence="11">CGMCC 1.10658</strain>
    </source>
</reference>
<keyword evidence="6 7" id="KW-0961">Cell wall biogenesis/degradation</keyword>
<dbReference type="SUPFAM" id="SSF47090">
    <property type="entry name" value="PGBD-like"/>
    <property type="match status" value="1"/>
</dbReference>
<dbReference type="PANTHER" id="PTHR41533:SF2">
    <property type="entry name" value="BLR7131 PROTEIN"/>
    <property type="match status" value="1"/>
</dbReference>
<sequence>MGADNHQRFREIPSTRRCSALALAIAVGLSAQGPLAATTGADPAASPVGETLDPFSPYGRQHALLAEELARYRALTAGDAWQPLPAGAALAPGTRDPRVAQLRSLLMQYGDYSLEDHRDPAHGADEYDSRLLQAVQRFQRRHGLRDSGLVDDATRAHLNVPPARRAETLLANLVRLRNMPRELGPRYILVNIPDYSLRLMDGERESFRMRVVVGKPKHATPQISTRMTRVVFNPIWRVPQNIALRELLPKGSASLAADGYRLVNHRGRAVPFTRGNIAGIRRGKIMLHQKGGPGNALGRVKFVIPNRDAIFLHDTNSKHLFKKNERAFSHGCIRLEKPLEFARLMLAEQNNWSDRRIERYLNTTRTRGVPLEQPLPVYIAYWTAWVDEEGLLQFRPDIYERDPEDAARAAE</sequence>
<dbReference type="InterPro" id="IPR052905">
    <property type="entry name" value="LD-transpeptidase_YkuD-like"/>
</dbReference>
<dbReference type="InterPro" id="IPR005490">
    <property type="entry name" value="LD_TPept_cat_dom"/>
</dbReference>
<dbReference type="InterPro" id="IPR002477">
    <property type="entry name" value="Peptidoglycan-bd-like"/>
</dbReference>
<evidence type="ECO:0000256" key="2">
    <source>
        <dbReference type="ARBA" id="ARBA00005992"/>
    </source>
</evidence>
<evidence type="ECO:0000313" key="10">
    <source>
        <dbReference type="EMBL" id="SDK00944.1"/>
    </source>
</evidence>
<dbReference type="EMBL" id="FNFH01000002">
    <property type="protein sequence ID" value="SDK00944.1"/>
    <property type="molecule type" value="Genomic_DNA"/>
</dbReference>
<evidence type="ECO:0000256" key="6">
    <source>
        <dbReference type="ARBA" id="ARBA00023316"/>
    </source>
</evidence>
<evidence type="ECO:0000256" key="4">
    <source>
        <dbReference type="ARBA" id="ARBA00022960"/>
    </source>
</evidence>
<dbReference type="AlphaFoldDB" id="A0A1G8YEV5"/>
<dbReference type="GO" id="GO:0004180">
    <property type="term" value="F:carboxypeptidase activity"/>
    <property type="evidence" value="ECO:0007669"/>
    <property type="project" value="UniProtKB-ARBA"/>
</dbReference>
<comment type="similarity">
    <text evidence="2">Belongs to the YkuD family.</text>
</comment>
<dbReference type="CDD" id="cd16913">
    <property type="entry name" value="YkuD_like"/>
    <property type="match status" value="1"/>
</dbReference>
<keyword evidence="4 7" id="KW-0133">Cell shape</keyword>
<evidence type="ECO:0000256" key="8">
    <source>
        <dbReference type="SAM" id="SignalP"/>
    </source>
</evidence>
<dbReference type="PANTHER" id="PTHR41533">
    <property type="entry name" value="L,D-TRANSPEPTIDASE HI_1667-RELATED"/>
    <property type="match status" value="1"/>
</dbReference>
<keyword evidence="11" id="KW-1185">Reference proteome</keyword>
<protein>
    <submittedName>
        <fullName evidence="10">Murein L,D-transpeptidase YcbB/YkuD</fullName>
    </submittedName>
</protein>
<dbReference type="InterPro" id="IPR036366">
    <property type="entry name" value="PGBDSf"/>
</dbReference>
<dbReference type="GO" id="GO:0009252">
    <property type="term" value="P:peptidoglycan biosynthetic process"/>
    <property type="evidence" value="ECO:0007669"/>
    <property type="project" value="UniProtKB-UniPathway"/>
</dbReference>
<evidence type="ECO:0000259" key="9">
    <source>
        <dbReference type="PROSITE" id="PS52029"/>
    </source>
</evidence>
<dbReference type="STRING" id="658219.SAMN05216212_1457"/>
<keyword evidence="5 7" id="KW-0573">Peptidoglycan synthesis</keyword>
<dbReference type="GO" id="GO:0071555">
    <property type="term" value="P:cell wall organization"/>
    <property type="evidence" value="ECO:0007669"/>
    <property type="project" value="UniProtKB-UniRule"/>
</dbReference>
<evidence type="ECO:0000256" key="7">
    <source>
        <dbReference type="PROSITE-ProRule" id="PRU01373"/>
    </source>
</evidence>
<dbReference type="InterPro" id="IPR036365">
    <property type="entry name" value="PGBD-like_sf"/>
</dbReference>
<dbReference type="UniPathway" id="UPA00219"/>
<keyword evidence="8" id="KW-0732">Signal</keyword>
<dbReference type="Gene3D" id="1.10.101.10">
    <property type="entry name" value="PGBD-like superfamily/PGBD"/>
    <property type="match status" value="1"/>
</dbReference>